<dbReference type="GO" id="GO:0046922">
    <property type="term" value="F:peptide-O-fucosyltransferase activity"/>
    <property type="evidence" value="ECO:0007669"/>
    <property type="project" value="UniProtKB-EC"/>
</dbReference>
<dbReference type="GO" id="GO:0005794">
    <property type="term" value="C:Golgi apparatus"/>
    <property type="evidence" value="ECO:0007669"/>
    <property type="project" value="UniProtKB-SubCell"/>
</dbReference>
<evidence type="ECO:0000256" key="5">
    <source>
        <dbReference type="ARBA" id="ARBA00022676"/>
    </source>
</evidence>
<sequence>MMHTTILLLILIYFSLLQLNIGDITISKVNKSKFSISEKKFLLYDVNYGEGFNLRRDVYLRIANTVRHLRENGYNYVLVLPPFGRLHHWKKNEEKIPWKSLFDINSLKKFVPVIDFDDFLKEEGGHIKIDLILYLQHYKEGWGSNFEIKYDERDCIDNTYYNKVNNQWYGWFFGYQNNVTGRKFLCLSIQGQSSTLSNAIIESYSNNRIIFIDRTETILHDHFSDIFYWKARRSMRYAKHLVEYGDTFRKENFNSTDIDDKTLMDDDWRLVKKDHGNAIGGNYVCVHWRRGDFVRSHRKNIPSIKGAALQIKNFAKKYNIDKVFVSSDCNNIEWEKLVNEINGSLEIFRYQNKNLSDGGVSIIDQYICSHARAFIGSYVSTFSFRIHEDREIMGFLPETTFNRLCEDDNFNCEQPTKWMIQY</sequence>
<evidence type="ECO:0000256" key="13">
    <source>
        <dbReference type="ARBA" id="ARBA00023277"/>
    </source>
</evidence>
<dbReference type="PANTHER" id="PTHR13398:SF0">
    <property type="entry name" value="GDP-FUCOSE PROTEIN O-FUCOSYLTRANSFERASE 2"/>
    <property type="match status" value="1"/>
</dbReference>
<evidence type="ECO:0000256" key="11">
    <source>
        <dbReference type="ARBA" id="ARBA00023180"/>
    </source>
</evidence>
<dbReference type="STRING" id="174720.A0A0N5BWG3"/>
<dbReference type="Pfam" id="PF10250">
    <property type="entry name" value="O-FucT"/>
    <property type="match status" value="1"/>
</dbReference>
<feature type="chain" id="PRO_5005895037" description="GDP-fucose protein O-fucosyltransferase 2" evidence="19">
    <location>
        <begin position="23"/>
        <end position="422"/>
    </location>
</feature>
<dbReference type="InterPro" id="IPR019378">
    <property type="entry name" value="GDP-Fuc_O-FucTrfase"/>
</dbReference>
<evidence type="ECO:0000256" key="9">
    <source>
        <dbReference type="ARBA" id="ARBA00023034"/>
    </source>
</evidence>
<evidence type="ECO:0000256" key="8">
    <source>
        <dbReference type="ARBA" id="ARBA00022824"/>
    </source>
</evidence>
<keyword evidence="13" id="KW-0119">Carbohydrate metabolism</keyword>
<dbReference type="Proteomes" id="UP000046392">
    <property type="component" value="Unplaced"/>
</dbReference>
<dbReference type="GO" id="GO:0006004">
    <property type="term" value="P:fucose metabolic process"/>
    <property type="evidence" value="ECO:0007669"/>
    <property type="project" value="UniProtKB-KW"/>
</dbReference>
<evidence type="ECO:0000256" key="10">
    <source>
        <dbReference type="ARBA" id="ARBA00023157"/>
    </source>
</evidence>
<evidence type="ECO:0000313" key="21">
    <source>
        <dbReference type="WBParaSite" id="SPAL_0001015800.1"/>
    </source>
</evidence>
<protein>
    <recommendedName>
        <fullName evidence="15">GDP-fucose protein O-fucosyltransferase 2</fullName>
        <ecNumber evidence="4">2.4.1.221</ecNumber>
    </recommendedName>
    <alternativeName>
        <fullName evidence="16">Peptide-O-fucosyltransferase 2</fullName>
    </alternativeName>
</protein>
<comment type="pathway">
    <text evidence="3">Protein modification; protein glycosylation.</text>
</comment>
<accession>A0A0N5BWG3</accession>
<evidence type="ECO:0000256" key="4">
    <source>
        <dbReference type="ARBA" id="ARBA00012196"/>
    </source>
</evidence>
<dbReference type="GO" id="GO:0005783">
    <property type="term" value="C:endoplasmic reticulum"/>
    <property type="evidence" value="ECO:0007669"/>
    <property type="project" value="UniProtKB-SubCell"/>
</dbReference>
<reference evidence="21" key="1">
    <citation type="submission" date="2017-02" db="UniProtKB">
        <authorList>
            <consortium name="WormBaseParasite"/>
        </authorList>
    </citation>
    <scope>IDENTIFICATION</scope>
</reference>
<evidence type="ECO:0000256" key="1">
    <source>
        <dbReference type="ARBA" id="ARBA00004240"/>
    </source>
</evidence>
<dbReference type="Gene3D" id="3.40.50.11350">
    <property type="match status" value="1"/>
</dbReference>
<dbReference type="PANTHER" id="PTHR13398">
    <property type="entry name" value="GDP-FUCOSE PROTEIN O-FUCOSYLTRANSFERASE 2"/>
    <property type="match status" value="1"/>
</dbReference>
<comment type="similarity">
    <text evidence="14">Belongs to the glycosyltransferase 68 family.</text>
</comment>
<keyword evidence="11" id="KW-0325">Glycoprotein</keyword>
<evidence type="ECO:0000256" key="14">
    <source>
        <dbReference type="ARBA" id="ARBA00025803"/>
    </source>
</evidence>
<dbReference type="WBParaSite" id="SPAL_0001015800.1">
    <property type="protein sequence ID" value="SPAL_0001015800.1"/>
    <property type="gene ID" value="SPAL_0001015800"/>
</dbReference>
<evidence type="ECO:0000256" key="3">
    <source>
        <dbReference type="ARBA" id="ARBA00004922"/>
    </source>
</evidence>
<dbReference type="Gene3D" id="3.40.50.11340">
    <property type="match status" value="1"/>
</dbReference>
<keyword evidence="7 19" id="KW-0732">Signal</keyword>
<keyword evidence="12" id="KW-0294">Fucose metabolism</keyword>
<evidence type="ECO:0000313" key="20">
    <source>
        <dbReference type="Proteomes" id="UP000046392"/>
    </source>
</evidence>
<dbReference type="InterPro" id="IPR045130">
    <property type="entry name" value="OFUT2-like"/>
</dbReference>
<feature type="signal peptide" evidence="19">
    <location>
        <begin position="1"/>
        <end position="22"/>
    </location>
</feature>
<evidence type="ECO:0000256" key="7">
    <source>
        <dbReference type="ARBA" id="ARBA00022729"/>
    </source>
</evidence>
<proteinExistence type="inferred from homology"/>
<keyword evidence="6" id="KW-0808">Transferase</keyword>
<evidence type="ECO:0000256" key="6">
    <source>
        <dbReference type="ARBA" id="ARBA00022679"/>
    </source>
</evidence>
<comment type="catalytic activity">
    <reaction evidence="17">
        <text>L-threonyl-[protein] + GDP-beta-L-fucose = 3-O-(alpha-L-fucosyl)-L-threonyl-[protein] + GDP + H(+)</text>
        <dbReference type="Rhea" id="RHEA:70491"/>
        <dbReference type="Rhea" id="RHEA-COMP:11060"/>
        <dbReference type="Rhea" id="RHEA-COMP:17915"/>
        <dbReference type="ChEBI" id="CHEBI:15378"/>
        <dbReference type="ChEBI" id="CHEBI:30013"/>
        <dbReference type="ChEBI" id="CHEBI:57273"/>
        <dbReference type="ChEBI" id="CHEBI:58189"/>
        <dbReference type="ChEBI" id="CHEBI:189631"/>
        <dbReference type="EC" id="2.4.1.221"/>
    </reaction>
    <physiologicalReaction direction="left-to-right" evidence="17">
        <dbReference type="Rhea" id="RHEA:70492"/>
    </physiologicalReaction>
</comment>
<comment type="catalytic activity">
    <reaction evidence="18">
        <text>L-seryl-[protein] + GDP-beta-L-fucose = 3-O-(alpha-L-fucosyl)-L-seryl-[protein] + GDP + H(+)</text>
        <dbReference type="Rhea" id="RHEA:63644"/>
        <dbReference type="Rhea" id="RHEA-COMP:9863"/>
        <dbReference type="Rhea" id="RHEA-COMP:17914"/>
        <dbReference type="ChEBI" id="CHEBI:15378"/>
        <dbReference type="ChEBI" id="CHEBI:29999"/>
        <dbReference type="ChEBI" id="CHEBI:57273"/>
        <dbReference type="ChEBI" id="CHEBI:58189"/>
        <dbReference type="ChEBI" id="CHEBI:189632"/>
        <dbReference type="EC" id="2.4.1.221"/>
    </reaction>
    <physiologicalReaction direction="left-to-right" evidence="18">
        <dbReference type="Rhea" id="RHEA:63645"/>
    </physiologicalReaction>
</comment>
<organism evidence="20 21">
    <name type="scientific">Strongyloides papillosus</name>
    <name type="common">Intestinal threadworm</name>
    <dbReference type="NCBI Taxonomy" id="174720"/>
    <lineage>
        <taxon>Eukaryota</taxon>
        <taxon>Metazoa</taxon>
        <taxon>Ecdysozoa</taxon>
        <taxon>Nematoda</taxon>
        <taxon>Chromadorea</taxon>
        <taxon>Rhabditida</taxon>
        <taxon>Tylenchina</taxon>
        <taxon>Panagrolaimomorpha</taxon>
        <taxon>Strongyloidoidea</taxon>
        <taxon>Strongyloididae</taxon>
        <taxon>Strongyloides</taxon>
    </lineage>
</organism>
<keyword evidence="5" id="KW-0328">Glycosyltransferase</keyword>
<dbReference type="EC" id="2.4.1.221" evidence="4"/>
<evidence type="ECO:0000256" key="2">
    <source>
        <dbReference type="ARBA" id="ARBA00004555"/>
    </source>
</evidence>
<evidence type="ECO:0000256" key="19">
    <source>
        <dbReference type="SAM" id="SignalP"/>
    </source>
</evidence>
<evidence type="ECO:0000256" key="15">
    <source>
        <dbReference type="ARBA" id="ARBA00026232"/>
    </source>
</evidence>
<evidence type="ECO:0000256" key="12">
    <source>
        <dbReference type="ARBA" id="ARBA00023253"/>
    </source>
</evidence>
<evidence type="ECO:0000256" key="16">
    <source>
        <dbReference type="ARBA" id="ARBA00033083"/>
    </source>
</evidence>
<comment type="subcellular location">
    <subcellularLocation>
        <location evidence="1">Endoplasmic reticulum</location>
    </subcellularLocation>
    <subcellularLocation>
        <location evidence="2">Golgi apparatus</location>
    </subcellularLocation>
</comment>
<keyword evidence="8" id="KW-0256">Endoplasmic reticulum</keyword>
<dbReference type="FunFam" id="3.40.50.11350:FF:000002">
    <property type="entry name" value="GDP-fucose protein O-fucosyltransferase 2"/>
    <property type="match status" value="1"/>
</dbReference>
<keyword evidence="9" id="KW-0333">Golgi apparatus</keyword>
<dbReference type="CDD" id="cd11298">
    <property type="entry name" value="O-FucT-2"/>
    <property type="match status" value="1"/>
</dbReference>
<evidence type="ECO:0000256" key="17">
    <source>
        <dbReference type="ARBA" id="ARBA00047273"/>
    </source>
</evidence>
<keyword evidence="10" id="KW-1015">Disulfide bond</keyword>
<dbReference type="AlphaFoldDB" id="A0A0N5BWG3"/>
<evidence type="ECO:0000256" key="18">
    <source>
        <dbReference type="ARBA" id="ARBA00048647"/>
    </source>
</evidence>
<name>A0A0N5BWG3_STREA</name>
<keyword evidence="20" id="KW-1185">Reference proteome</keyword>